<reference evidence="1 2" key="1">
    <citation type="journal article" date="2013" name="PLoS ONE">
        <title>Enrichment and Genome Sequence of the Group I.1a Ammonia-Oxidizing Archaeon ?Ca. Nitrosotenuis uzonensis? Representing a Clade Globally.</title>
        <authorList>
            <person name="Lebedeva E.V."/>
            <person name="Hatzenpichler R."/>
            <person name="Pelletier E."/>
            <person name="Schuster N."/>
            <person name="Hauzmayer S."/>
            <person name="Bulaev A."/>
            <person name="Grigor'eva N.V."/>
            <person name="Galushko A."/>
            <person name="Schmid M."/>
            <person name="Palatinszky M."/>
            <person name="Le Paslier D."/>
            <person name="Daims H."/>
            <person name="Wagner M."/>
        </authorList>
    </citation>
    <scope>NUCLEOTIDE SEQUENCE [LARGE SCALE GENOMIC DNA]</scope>
    <source>
        <strain evidence="1 2">N4</strain>
    </source>
</reference>
<keyword evidence="2" id="KW-1185">Reference proteome</keyword>
<dbReference type="RefSeq" id="WP_048196121.1">
    <property type="nucleotide sequence ID" value="NZ_CBTY010000008.1"/>
</dbReference>
<dbReference type="OrthoDB" id="9034at2157"/>
<dbReference type="AlphaFoldDB" id="V6ASW1"/>
<gene>
    <name evidence="1" type="ORF">NITUZ_30500</name>
</gene>
<protein>
    <submittedName>
        <fullName evidence="1">Uncharacterized protein</fullName>
    </submittedName>
</protein>
<accession>V6ASW1</accession>
<evidence type="ECO:0000313" key="1">
    <source>
        <dbReference type="EMBL" id="CDI05806.1"/>
    </source>
</evidence>
<dbReference type="Proteomes" id="UP000018159">
    <property type="component" value="Unassembled WGS sequence"/>
</dbReference>
<comment type="caution">
    <text evidence="1">The sequence shown here is derived from an EMBL/GenBank/DDBJ whole genome shotgun (WGS) entry which is preliminary data.</text>
</comment>
<proteinExistence type="predicted"/>
<dbReference type="STRING" id="1407055.NITUZ_30500"/>
<sequence length="79" mass="8998">MHDSESDTFAYQTWPEKVSHMLAEIGVSSKPKEIGTDPVEKAKDYYGRNFSQTPRMYTNRGCIELENSSIDVIQIIQKG</sequence>
<name>V6ASW1_9ARCH</name>
<dbReference type="EMBL" id="CBTY010000008">
    <property type="protein sequence ID" value="CDI05806.1"/>
    <property type="molecule type" value="Genomic_DNA"/>
</dbReference>
<organism evidence="1 2">
    <name type="scientific">Candidatus Nitrosotenuis uzonensis</name>
    <dbReference type="NCBI Taxonomy" id="1407055"/>
    <lineage>
        <taxon>Archaea</taxon>
        <taxon>Nitrososphaerota</taxon>
        <taxon>Candidatus Nitrosotenuis</taxon>
    </lineage>
</organism>
<evidence type="ECO:0000313" key="2">
    <source>
        <dbReference type="Proteomes" id="UP000018159"/>
    </source>
</evidence>